<keyword evidence="2" id="KW-1185">Reference proteome</keyword>
<reference evidence="1 2" key="1">
    <citation type="submission" date="2018-05" db="EMBL/GenBank/DDBJ databases">
        <title>Genomic Encyclopedia of Type Strains, Phase IV (KMG-IV): sequencing the most valuable type-strain genomes for metagenomic binning, comparative biology and taxonomic classification.</title>
        <authorList>
            <person name="Goeker M."/>
        </authorList>
    </citation>
    <scope>NUCLEOTIDE SEQUENCE [LARGE SCALE GENOMIC DNA]</scope>
    <source>
        <strain evidence="1 2">DSM 19792</strain>
    </source>
</reference>
<gene>
    <name evidence="1" type="ORF">DFR42_102633</name>
</gene>
<dbReference type="Proteomes" id="UP000247792">
    <property type="component" value="Unassembled WGS sequence"/>
</dbReference>
<dbReference type="EMBL" id="QJKB01000002">
    <property type="protein sequence ID" value="PXX45405.1"/>
    <property type="molecule type" value="Genomic_DNA"/>
</dbReference>
<protein>
    <recommendedName>
        <fullName evidence="3">Metalloprotease with PDZ domain</fullName>
    </recommendedName>
</protein>
<organism evidence="1 2">
    <name type="scientific">Undibacterium pigrum</name>
    <dbReference type="NCBI Taxonomy" id="401470"/>
    <lineage>
        <taxon>Bacteria</taxon>
        <taxon>Pseudomonadati</taxon>
        <taxon>Pseudomonadota</taxon>
        <taxon>Betaproteobacteria</taxon>
        <taxon>Burkholderiales</taxon>
        <taxon>Oxalobacteraceae</taxon>
        <taxon>Undibacterium</taxon>
    </lineage>
</organism>
<sequence length="543" mass="59480">MRPGHFFACCLLTFAGMTRADVDINIRLLPSKALEVSYQVPLTCNAVTFKKNGSDVAKMRSTWLALDDCGKADGQQLSRQQAACTHWRFQVPASTDGIWGYPAAFPVGDAMYVHTSNFAVDDSCGKSSYSFSAPGIAMHAQVLAEHAQPAVEKAANMSVLLMPKVFRADGDFIGYFDPALGEANISNIRRVAGDSIAFLRRAMPKATFEMPVIAAARVSGPGGPRPDGDASDVLRLGLFNWPAQPDAGTQRMMTLFVSHEFSHRFQMRDAVDAYANARLMHEGGAEFMRWLMALQKGWLTKEQAAEDLDMALSECLLGVRNASWGKLSARQIRNGRLEYHCGLAAYVYGLAARKGKASPFERLDGFYEQLRLAKTQSPPDFAYALECGQEQACQAIWLPRLLGKDESMQAVWADLFAQTGFANAIAASLQQKNAMINMLMQGVMTEDCGSSSTYPQTDKLGIGEVKGCKLLRDGMNIIKAENLPLYNHPDTLAAAVAACKLRSQVRLSMESGLEMDLPCKQVYQPVGQFYAVDMTKLLAGLNR</sequence>
<evidence type="ECO:0000313" key="2">
    <source>
        <dbReference type="Proteomes" id="UP000247792"/>
    </source>
</evidence>
<proteinExistence type="predicted"/>
<evidence type="ECO:0008006" key="3">
    <source>
        <dbReference type="Google" id="ProtNLM"/>
    </source>
</evidence>
<name>A0A318JXG0_9BURK</name>
<dbReference type="AlphaFoldDB" id="A0A318JXG0"/>
<comment type="caution">
    <text evidence="1">The sequence shown here is derived from an EMBL/GenBank/DDBJ whole genome shotgun (WGS) entry which is preliminary data.</text>
</comment>
<accession>A0A318JXG0</accession>
<evidence type="ECO:0000313" key="1">
    <source>
        <dbReference type="EMBL" id="PXX45405.1"/>
    </source>
</evidence>